<evidence type="ECO:0000256" key="6">
    <source>
        <dbReference type="ARBA" id="ARBA00022833"/>
    </source>
</evidence>
<dbReference type="Proteomes" id="UP000674179">
    <property type="component" value="Chromosome 12"/>
</dbReference>
<evidence type="ECO:0000256" key="7">
    <source>
        <dbReference type="ARBA" id="ARBA00023049"/>
    </source>
</evidence>
<dbReference type="GO" id="GO:0043171">
    <property type="term" value="P:peptide catabolic process"/>
    <property type="evidence" value="ECO:0007669"/>
    <property type="project" value="TreeGrafter"/>
</dbReference>
<gene>
    <name evidence="9" type="ORF">CUR178_08327</name>
</gene>
<evidence type="ECO:0000256" key="1">
    <source>
        <dbReference type="ARBA" id="ARBA00001947"/>
    </source>
</evidence>
<dbReference type="GO" id="GO:0006508">
    <property type="term" value="P:proteolysis"/>
    <property type="evidence" value="ECO:0007669"/>
    <property type="project" value="UniProtKB-KW"/>
</dbReference>
<dbReference type="InterPro" id="IPR050344">
    <property type="entry name" value="Peptidase_M1_aminopeptidases"/>
</dbReference>
<keyword evidence="5" id="KW-0378">Hydrolase</keyword>
<evidence type="ECO:0000256" key="3">
    <source>
        <dbReference type="ARBA" id="ARBA00022670"/>
    </source>
</evidence>
<evidence type="ECO:0000256" key="4">
    <source>
        <dbReference type="ARBA" id="ARBA00022723"/>
    </source>
</evidence>
<evidence type="ECO:0000256" key="5">
    <source>
        <dbReference type="ARBA" id="ARBA00022801"/>
    </source>
</evidence>
<dbReference type="OrthoDB" id="275509at2759"/>
<dbReference type="AlphaFoldDB" id="A0A836HGE6"/>
<reference evidence="9 10" key="1">
    <citation type="submission" date="2021-02" db="EMBL/GenBank/DDBJ databases">
        <title>Leishmania (Mundinia) enrietti genome sequencing and assembly.</title>
        <authorList>
            <person name="Almutairi H."/>
            <person name="Gatherer D."/>
        </authorList>
    </citation>
    <scope>NUCLEOTIDE SEQUENCE [LARGE SCALE GENOMIC DNA]</scope>
    <source>
        <strain evidence="9">CUR178</strain>
    </source>
</reference>
<dbReference type="Pfam" id="PF01433">
    <property type="entry name" value="Peptidase_M1"/>
    <property type="match status" value="1"/>
</dbReference>
<evidence type="ECO:0000256" key="2">
    <source>
        <dbReference type="ARBA" id="ARBA00010136"/>
    </source>
</evidence>
<dbReference type="GO" id="GO:0005737">
    <property type="term" value="C:cytoplasm"/>
    <property type="evidence" value="ECO:0007669"/>
    <property type="project" value="TreeGrafter"/>
</dbReference>
<accession>A0A836HGE6</accession>
<keyword evidence="3" id="KW-0645">Protease</keyword>
<dbReference type="GO" id="GO:0008270">
    <property type="term" value="F:zinc ion binding"/>
    <property type="evidence" value="ECO:0007669"/>
    <property type="project" value="InterPro"/>
</dbReference>
<comment type="similarity">
    <text evidence="2">Belongs to the peptidase M1 family.</text>
</comment>
<feature type="domain" description="Peptidase M1 membrane alanine aminopeptidase" evidence="8">
    <location>
        <begin position="2"/>
        <end position="207"/>
    </location>
</feature>
<proteinExistence type="inferred from homology"/>
<dbReference type="GO" id="GO:0070006">
    <property type="term" value="F:metalloaminopeptidase activity"/>
    <property type="evidence" value="ECO:0007669"/>
    <property type="project" value="TreeGrafter"/>
</dbReference>
<dbReference type="GeneID" id="94175466"/>
<dbReference type="InterPro" id="IPR001930">
    <property type="entry name" value="Peptidase_M1"/>
</dbReference>
<dbReference type="PANTHER" id="PTHR11533">
    <property type="entry name" value="PROTEASE M1 ZINC METALLOPROTEASE"/>
    <property type="match status" value="1"/>
</dbReference>
<evidence type="ECO:0000259" key="8">
    <source>
        <dbReference type="Pfam" id="PF01433"/>
    </source>
</evidence>
<dbReference type="GO" id="GO:0042277">
    <property type="term" value="F:peptide binding"/>
    <property type="evidence" value="ECO:0007669"/>
    <property type="project" value="TreeGrafter"/>
</dbReference>
<comment type="caution">
    <text evidence="9">The sequence shown here is derived from an EMBL/GenBank/DDBJ whole genome shotgun (WGS) entry which is preliminary data.</text>
</comment>
<keyword evidence="4" id="KW-0479">Metal-binding</keyword>
<dbReference type="InterPro" id="IPR027268">
    <property type="entry name" value="Peptidase_M4/M1_CTD_sf"/>
</dbReference>
<keyword evidence="7" id="KW-0482">Metalloprotease</keyword>
<keyword evidence="6" id="KW-0862">Zinc</keyword>
<dbReference type="GO" id="GO:0016020">
    <property type="term" value="C:membrane"/>
    <property type="evidence" value="ECO:0007669"/>
    <property type="project" value="TreeGrafter"/>
</dbReference>
<dbReference type="RefSeq" id="XP_067694877.1">
    <property type="nucleotide sequence ID" value="XM_067839956.1"/>
</dbReference>
<dbReference type="InterPro" id="IPR014782">
    <property type="entry name" value="Peptidase_M1_dom"/>
</dbReference>
<dbReference type="GO" id="GO:0005615">
    <property type="term" value="C:extracellular space"/>
    <property type="evidence" value="ECO:0007669"/>
    <property type="project" value="TreeGrafter"/>
</dbReference>
<name>A0A836HGE6_LEIEN</name>
<dbReference type="EMBL" id="JAFHKP010000012">
    <property type="protein sequence ID" value="KAG5483660.1"/>
    <property type="molecule type" value="Genomic_DNA"/>
</dbReference>
<evidence type="ECO:0000313" key="9">
    <source>
        <dbReference type="EMBL" id="KAG5483660.1"/>
    </source>
</evidence>
<evidence type="ECO:0000313" key="10">
    <source>
        <dbReference type="Proteomes" id="UP000674179"/>
    </source>
</evidence>
<dbReference type="Gene3D" id="1.10.390.10">
    <property type="entry name" value="Neutral Protease Domain 2"/>
    <property type="match status" value="1"/>
</dbReference>
<comment type="cofactor">
    <cofactor evidence="1">
        <name>Zn(2+)</name>
        <dbReference type="ChEBI" id="CHEBI:29105"/>
    </cofactor>
</comment>
<dbReference type="PRINTS" id="PR00756">
    <property type="entry name" value="ALADIPTASE"/>
</dbReference>
<dbReference type="PANTHER" id="PTHR11533:SF299">
    <property type="entry name" value="AMINOPEPTIDASE"/>
    <property type="match status" value="1"/>
</dbReference>
<dbReference type="SUPFAM" id="SSF55486">
    <property type="entry name" value="Metalloproteases ('zincins'), catalytic domain"/>
    <property type="match status" value="1"/>
</dbReference>
<keyword evidence="10" id="KW-1185">Reference proteome</keyword>
<dbReference type="KEGG" id="lenr:94175466"/>
<organism evidence="9 10">
    <name type="scientific">Leishmania enriettii</name>
    <dbReference type="NCBI Taxonomy" id="5663"/>
    <lineage>
        <taxon>Eukaryota</taxon>
        <taxon>Discoba</taxon>
        <taxon>Euglenozoa</taxon>
        <taxon>Kinetoplastea</taxon>
        <taxon>Metakinetoplastina</taxon>
        <taxon>Trypanosomatida</taxon>
        <taxon>Trypanosomatidae</taxon>
        <taxon>Leishmaniinae</taxon>
        <taxon>Leishmania</taxon>
    </lineage>
</organism>
<sequence length="581" mass="64253">MLNLGAEAANFFEDFFSVSLPLQQSEVVGVKTFFVLGGENWGMINLLMDYLVVTETTPLERRQRVTRLIGHEICHQWFSDWISIEWWNSLWLKEGTCRYLEYFFMDAVFPGWGLWNAFQCNIMNGALLADADPHETHPVDCCNPSPRRIYDSFHAISCGKGACVLRMLFSIIGVEWLKRATHLLMVRFAGRAINANDFVDCIADTAEEACSGEAQLRHAKAIDCCLRIVNAVSHPYLYMNHRPGASYTITQYMPPSKQRGLLVVYLQLQRSKASAPVIGFLSTSVRASFEWTPETTLSRVATSSSIPLRAVQWTPGRCDSAHLLFLEEAEHHFACPASASTQRATVGNLLEPPGPAGVGAGVVPVAAASSPTQQAPSSSPPSGAAGGMWYFNRGGSGFFQCDYDAATWHHLFSFVAFSPGEGRMVITMHFISHSKVQLRRQPGDTGDRCTFEWLLRLTGTPGTMNSFLWELVTHALTTLVQLVQEYHCHSMVRAFVNSLYVPLQRCGELSFFAQEKTVAFQCSIHLSRQLRAPHPAASMSLRQPGGCDGGGGRGDAVVNGGAAVAQRLAAPHIRRLIQHHR</sequence>
<protein>
    <recommendedName>
        <fullName evidence="8">Peptidase M1 membrane alanine aminopeptidase domain-containing protein</fullName>
    </recommendedName>
</protein>